<proteinExistence type="predicted"/>
<accession>A0A2V1JS71</accession>
<dbReference type="Proteomes" id="UP000245288">
    <property type="component" value="Unassembled WGS sequence"/>
</dbReference>
<sequence length="239" mass="27845">MRIRIKFRKYGVMRFIGHLDIMRYFQKAMRRANIDIAYSEGFSPHQIMSFAAPLGVGITSDGEYLDIEVHSTKSTDESRDALNAVMVDGIEITEYVVLRQDAKKAMTSVAAADYIVYFKNQVDFTQEELGKKIHQYYEERETIEVTKQTKKSERVIDIKPLIYVFHPCDLKELGWQGFFLQLSTGSTDNIKPELVLQDFYQYFGKTYDPFNIQIHRVETYERTEEGLRPLYQAGDNLES</sequence>
<dbReference type="EMBL" id="JRFU01000014">
    <property type="protein sequence ID" value="PWE87810.1"/>
    <property type="molecule type" value="Genomic_DNA"/>
</dbReference>
<evidence type="ECO:0000259" key="1">
    <source>
        <dbReference type="Pfam" id="PF10105"/>
    </source>
</evidence>
<gene>
    <name evidence="2" type="ORF">LG34_01880</name>
</gene>
<dbReference type="Pfam" id="PF10105">
    <property type="entry name" value="DUF2344"/>
    <property type="match status" value="1"/>
</dbReference>
<dbReference type="RefSeq" id="WP_109214609.1">
    <property type="nucleotide sequence ID" value="NZ_CAJLEE010000069.1"/>
</dbReference>
<dbReference type="NCBIfam" id="TIGR03936">
    <property type="entry name" value="sam_1_link_chp"/>
    <property type="match status" value="1"/>
</dbReference>
<reference evidence="2 3" key="1">
    <citation type="submission" date="2014-09" db="EMBL/GenBank/DDBJ databases">
        <title>Butyrate-producing bacteria isolated from human gut.</title>
        <authorList>
            <person name="Zhang Q."/>
            <person name="Zhao L."/>
        </authorList>
    </citation>
    <scope>NUCLEOTIDE SEQUENCE [LARGE SCALE GENOMIC DNA]</scope>
    <source>
        <strain evidence="2 3">21</strain>
    </source>
</reference>
<dbReference type="InterPro" id="IPR018768">
    <property type="entry name" value="DUF2344"/>
</dbReference>
<evidence type="ECO:0000313" key="2">
    <source>
        <dbReference type="EMBL" id="PWE87810.1"/>
    </source>
</evidence>
<name>A0A2V1JS71_EUBRA</name>
<dbReference type="OrthoDB" id="9780488at2"/>
<organism evidence="2 3">
    <name type="scientific">Eubacterium ramulus</name>
    <dbReference type="NCBI Taxonomy" id="39490"/>
    <lineage>
        <taxon>Bacteria</taxon>
        <taxon>Bacillati</taxon>
        <taxon>Bacillota</taxon>
        <taxon>Clostridia</taxon>
        <taxon>Eubacteriales</taxon>
        <taxon>Eubacteriaceae</taxon>
        <taxon>Eubacterium</taxon>
    </lineage>
</organism>
<feature type="domain" description="DUF2344" evidence="1">
    <location>
        <begin position="2"/>
        <end position="192"/>
    </location>
</feature>
<keyword evidence="3" id="KW-1185">Reference proteome</keyword>
<dbReference type="AlphaFoldDB" id="A0A2V1JS71"/>
<evidence type="ECO:0000313" key="3">
    <source>
        <dbReference type="Proteomes" id="UP000245288"/>
    </source>
</evidence>
<comment type="caution">
    <text evidence="2">The sequence shown here is derived from an EMBL/GenBank/DDBJ whole genome shotgun (WGS) entry which is preliminary data.</text>
</comment>
<protein>
    <submittedName>
        <fullName evidence="2">Fe-S oxidoreductase</fullName>
    </submittedName>
</protein>